<accession>A0A1Y6B3S6</accession>
<dbReference type="InterPro" id="IPR008920">
    <property type="entry name" value="TF_FadR/GntR_C"/>
</dbReference>
<dbReference type="InterPro" id="IPR011711">
    <property type="entry name" value="GntR_C"/>
</dbReference>
<dbReference type="GO" id="GO:0003700">
    <property type="term" value="F:DNA-binding transcription factor activity"/>
    <property type="evidence" value="ECO:0007669"/>
    <property type="project" value="InterPro"/>
</dbReference>
<keyword evidence="2 5" id="KW-0238">DNA-binding</keyword>
<protein>
    <submittedName>
        <fullName evidence="5">DNA-binding transcriptional regulator, GntR family</fullName>
    </submittedName>
</protein>
<evidence type="ECO:0000256" key="1">
    <source>
        <dbReference type="ARBA" id="ARBA00023015"/>
    </source>
</evidence>
<dbReference type="SUPFAM" id="SSF46785">
    <property type="entry name" value="Winged helix' DNA-binding domain"/>
    <property type="match status" value="1"/>
</dbReference>
<evidence type="ECO:0000256" key="3">
    <source>
        <dbReference type="ARBA" id="ARBA00023163"/>
    </source>
</evidence>
<evidence type="ECO:0000313" key="6">
    <source>
        <dbReference type="Proteomes" id="UP000192917"/>
    </source>
</evidence>
<dbReference type="PANTHER" id="PTHR43537:SF49">
    <property type="entry name" value="TRANSCRIPTIONAL REGULATORY PROTEIN"/>
    <property type="match status" value="1"/>
</dbReference>
<dbReference type="Pfam" id="PF00392">
    <property type="entry name" value="GntR"/>
    <property type="match status" value="1"/>
</dbReference>
<dbReference type="SMART" id="SM00895">
    <property type="entry name" value="FCD"/>
    <property type="match status" value="1"/>
</dbReference>
<dbReference type="InterPro" id="IPR000524">
    <property type="entry name" value="Tscrpt_reg_HTH_GntR"/>
</dbReference>
<dbReference type="PANTHER" id="PTHR43537">
    <property type="entry name" value="TRANSCRIPTIONAL REGULATOR, GNTR FAMILY"/>
    <property type="match status" value="1"/>
</dbReference>
<dbReference type="EMBL" id="FWZX01000001">
    <property type="protein sequence ID" value="SME90150.1"/>
    <property type="molecule type" value="Genomic_DNA"/>
</dbReference>
<dbReference type="SUPFAM" id="SSF48008">
    <property type="entry name" value="GntR ligand-binding domain-like"/>
    <property type="match status" value="1"/>
</dbReference>
<dbReference type="AlphaFoldDB" id="A0A1Y6B3S6"/>
<dbReference type="RefSeq" id="WP_085120644.1">
    <property type="nucleotide sequence ID" value="NZ_FWZX01000001.1"/>
</dbReference>
<organism evidence="5 6">
    <name type="scientific">Tistlia consotensis USBA 355</name>
    <dbReference type="NCBI Taxonomy" id="560819"/>
    <lineage>
        <taxon>Bacteria</taxon>
        <taxon>Pseudomonadati</taxon>
        <taxon>Pseudomonadota</taxon>
        <taxon>Alphaproteobacteria</taxon>
        <taxon>Rhodospirillales</taxon>
        <taxon>Rhodovibrionaceae</taxon>
        <taxon>Tistlia</taxon>
    </lineage>
</organism>
<dbReference type="Proteomes" id="UP000192917">
    <property type="component" value="Unassembled WGS sequence"/>
</dbReference>
<proteinExistence type="predicted"/>
<dbReference type="Gene3D" id="1.20.120.530">
    <property type="entry name" value="GntR ligand-binding domain-like"/>
    <property type="match status" value="1"/>
</dbReference>
<keyword evidence="1" id="KW-0805">Transcription regulation</keyword>
<sequence length="240" mass="26271">MTKNAIKARPSGEKSLSAQIAQRLEDEILSGERSLGERLDERELASHFDASRTPVREALQRLAASGLVVMNGRQGAHVARLTLIQLLDAFKVVAELEALAAEQAARRIAPAQIAELEAHEAACEAACAEGDVERFYAANLRFHQGIVEVCGNWMLKEQLHSAKLLAPYRRYITSQPGRMSSSLVEHDAILERIRSGDSRGAAEQMRSHVNALGLGVSDFLHHLTRTGQQEILAAFEDAEG</sequence>
<reference evidence="5 6" key="1">
    <citation type="submission" date="2017-04" db="EMBL/GenBank/DDBJ databases">
        <authorList>
            <person name="Afonso C.L."/>
            <person name="Miller P.J."/>
            <person name="Scott M.A."/>
            <person name="Spackman E."/>
            <person name="Goraichik I."/>
            <person name="Dimitrov K.M."/>
            <person name="Suarez D.L."/>
            <person name="Swayne D.E."/>
        </authorList>
    </citation>
    <scope>NUCLEOTIDE SEQUENCE [LARGE SCALE GENOMIC DNA]</scope>
    <source>
        <strain evidence="5 6">USBA 355</strain>
    </source>
</reference>
<dbReference type="STRING" id="560819.SAMN05428998_101290"/>
<dbReference type="SMART" id="SM00345">
    <property type="entry name" value="HTH_GNTR"/>
    <property type="match status" value="1"/>
</dbReference>
<dbReference type="GO" id="GO:0003677">
    <property type="term" value="F:DNA binding"/>
    <property type="evidence" value="ECO:0007669"/>
    <property type="project" value="UniProtKB-KW"/>
</dbReference>
<dbReference type="PROSITE" id="PS50949">
    <property type="entry name" value="HTH_GNTR"/>
    <property type="match status" value="1"/>
</dbReference>
<dbReference type="InterPro" id="IPR036388">
    <property type="entry name" value="WH-like_DNA-bd_sf"/>
</dbReference>
<feature type="domain" description="HTH gntR-type" evidence="4">
    <location>
        <begin position="14"/>
        <end position="81"/>
    </location>
</feature>
<name>A0A1Y6B3S6_9PROT</name>
<dbReference type="InterPro" id="IPR036390">
    <property type="entry name" value="WH_DNA-bd_sf"/>
</dbReference>
<evidence type="ECO:0000259" key="4">
    <source>
        <dbReference type="PROSITE" id="PS50949"/>
    </source>
</evidence>
<gene>
    <name evidence="5" type="ORF">SAMN05428998_101290</name>
</gene>
<keyword evidence="6" id="KW-1185">Reference proteome</keyword>
<dbReference type="PRINTS" id="PR00035">
    <property type="entry name" value="HTHGNTR"/>
</dbReference>
<keyword evidence="3" id="KW-0804">Transcription</keyword>
<dbReference type="Pfam" id="PF07729">
    <property type="entry name" value="FCD"/>
    <property type="match status" value="1"/>
</dbReference>
<dbReference type="Gene3D" id="1.10.10.10">
    <property type="entry name" value="Winged helix-like DNA-binding domain superfamily/Winged helix DNA-binding domain"/>
    <property type="match status" value="1"/>
</dbReference>
<evidence type="ECO:0000313" key="5">
    <source>
        <dbReference type="EMBL" id="SME90150.1"/>
    </source>
</evidence>
<dbReference type="CDD" id="cd07377">
    <property type="entry name" value="WHTH_GntR"/>
    <property type="match status" value="1"/>
</dbReference>
<evidence type="ECO:0000256" key="2">
    <source>
        <dbReference type="ARBA" id="ARBA00023125"/>
    </source>
</evidence>